<protein>
    <recommendedName>
        <fullName evidence="2">site-specific DNA-methyltransferase (cytosine-N(4)-specific)</fullName>
        <ecNumber evidence="2">2.1.1.113</ecNumber>
    </recommendedName>
</protein>
<keyword evidence="5" id="KW-0949">S-adenosyl-L-methionine</keyword>
<dbReference type="Gene3D" id="3.40.50.150">
    <property type="entry name" value="Vaccinia Virus protein VP39"/>
    <property type="match status" value="1"/>
</dbReference>
<dbReference type="Proteomes" id="UP000594621">
    <property type="component" value="Chromosome"/>
</dbReference>
<dbReference type="GO" id="GO:0009307">
    <property type="term" value="P:DNA restriction-modification system"/>
    <property type="evidence" value="ECO:0007669"/>
    <property type="project" value="UniProtKB-KW"/>
</dbReference>
<comment type="similarity">
    <text evidence="1">Belongs to the N(4)/N(6)-methyltransferase family. N(4) subfamily.</text>
</comment>
<proteinExistence type="inferred from homology"/>
<dbReference type="KEGG" id="bcou:IC761_34370"/>
<dbReference type="GO" id="GO:0003677">
    <property type="term" value="F:DNA binding"/>
    <property type="evidence" value="ECO:0007669"/>
    <property type="project" value="InterPro"/>
</dbReference>
<evidence type="ECO:0000256" key="1">
    <source>
        <dbReference type="ARBA" id="ARBA00010203"/>
    </source>
</evidence>
<dbReference type="InterPro" id="IPR017985">
    <property type="entry name" value="MeTrfase_CN4_CS"/>
</dbReference>
<reference evidence="8 9" key="1">
    <citation type="submission" date="2020-09" db="EMBL/GenBank/DDBJ databases">
        <title>Complete genomes of bradyrhizobia occurring on native shrubby legumes in Australia.</title>
        <authorList>
            <person name="Lafay B."/>
        </authorList>
    </citation>
    <scope>NUCLEOTIDE SEQUENCE [LARGE SCALE GENOMIC DNA]</scope>
    <source>
        <strain evidence="8 9">BDV5040</strain>
    </source>
</reference>
<dbReference type="GO" id="GO:0015667">
    <property type="term" value="F:site-specific DNA-methyltransferase (cytosine-N4-specific) activity"/>
    <property type="evidence" value="ECO:0007669"/>
    <property type="project" value="UniProtKB-EC"/>
</dbReference>
<evidence type="ECO:0000256" key="2">
    <source>
        <dbReference type="ARBA" id="ARBA00012185"/>
    </source>
</evidence>
<keyword evidence="6" id="KW-0680">Restriction system</keyword>
<keyword evidence="9" id="KW-1185">Reference proteome</keyword>
<evidence type="ECO:0000256" key="6">
    <source>
        <dbReference type="ARBA" id="ARBA00022747"/>
    </source>
</evidence>
<organism evidence="8 9">
    <name type="scientific">Bradyrhizobium commune</name>
    <dbReference type="NCBI Taxonomy" id="83627"/>
    <lineage>
        <taxon>Bacteria</taxon>
        <taxon>Pseudomonadati</taxon>
        <taxon>Pseudomonadota</taxon>
        <taxon>Alphaproteobacteria</taxon>
        <taxon>Hyphomicrobiales</taxon>
        <taxon>Nitrobacteraceae</taxon>
        <taxon>Bradyrhizobium</taxon>
    </lineage>
</organism>
<sequence length="328" mass="36934">MHKKAVKSKAIRILDLAERIALQTPARAAFPANAEEDTKKFIRYWFDCRARRQLFALAQMIGRVRNATTRDALWCAFSRLIIAKSGASRALDLVHSRPHRHFKRAPVLPFDRFLSVVDLVLSNAPSKYSRNAGPRATVKLGDARRTRIRSGSIDLVLTSPPYLNAIDYMRCSKFSLVWMGMSVTDVRDLRAASVGSEVGSSIEQDPEIRAHFNRLRLRRLPERQRGLVATYMIDMRKSLAEVARVLAPGGRAVYVIGENTVRGVYIRNAKIVELLAAQVGLRAESSFKRPLPANRRYMPPPSGGEMSLDGRMRSEIIVQLRKPLTTQV</sequence>
<evidence type="ECO:0000256" key="7">
    <source>
        <dbReference type="ARBA" id="ARBA00049120"/>
    </source>
</evidence>
<dbReference type="SUPFAM" id="SSF53335">
    <property type="entry name" value="S-adenosyl-L-methionine-dependent methyltransferases"/>
    <property type="match status" value="1"/>
</dbReference>
<keyword evidence="3" id="KW-0489">Methyltransferase</keyword>
<dbReference type="PROSITE" id="PS00093">
    <property type="entry name" value="N4_MTASE"/>
    <property type="match status" value="1"/>
</dbReference>
<keyword evidence="4" id="KW-0808">Transferase</keyword>
<evidence type="ECO:0000313" key="9">
    <source>
        <dbReference type="Proteomes" id="UP000594621"/>
    </source>
</evidence>
<dbReference type="EC" id="2.1.1.113" evidence="2"/>
<name>A0A7S9GZF3_9BRAD</name>
<dbReference type="AlphaFoldDB" id="A0A7S9GZF3"/>
<evidence type="ECO:0000256" key="3">
    <source>
        <dbReference type="ARBA" id="ARBA00022603"/>
    </source>
</evidence>
<dbReference type="InterPro" id="IPR029063">
    <property type="entry name" value="SAM-dependent_MTases_sf"/>
</dbReference>
<evidence type="ECO:0000256" key="4">
    <source>
        <dbReference type="ARBA" id="ARBA00022679"/>
    </source>
</evidence>
<evidence type="ECO:0000256" key="5">
    <source>
        <dbReference type="ARBA" id="ARBA00022691"/>
    </source>
</evidence>
<dbReference type="EMBL" id="CP061379">
    <property type="protein sequence ID" value="QPF91468.1"/>
    <property type="molecule type" value="Genomic_DNA"/>
</dbReference>
<gene>
    <name evidence="8" type="ORF">IC761_34370</name>
</gene>
<comment type="catalytic activity">
    <reaction evidence="7">
        <text>a 2'-deoxycytidine in DNA + S-adenosyl-L-methionine = an N(4)-methyl-2'-deoxycytidine in DNA + S-adenosyl-L-homocysteine + H(+)</text>
        <dbReference type="Rhea" id="RHEA:16857"/>
        <dbReference type="Rhea" id="RHEA-COMP:11369"/>
        <dbReference type="Rhea" id="RHEA-COMP:13674"/>
        <dbReference type="ChEBI" id="CHEBI:15378"/>
        <dbReference type="ChEBI" id="CHEBI:57856"/>
        <dbReference type="ChEBI" id="CHEBI:59789"/>
        <dbReference type="ChEBI" id="CHEBI:85452"/>
        <dbReference type="ChEBI" id="CHEBI:137933"/>
        <dbReference type="EC" id="2.1.1.113"/>
    </reaction>
</comment>
<evidence type="ECO:0000313" key="8">
    <source>
        <dbReference type="EMBL" id="QPF91468.1"/>
    </source>
</evidence>
<dbReference type="RefSeq" id="WP_195801035.1">
    <property type="nucleotide sequence ID" value="NZ_CP061379.1"/>
</dbReference>
<dbReference type="GO" id="GO:0032259">
    <property type="term" value="P:methylation"/>
    <property type="evidence" value="ECO:0007669"/>
    <property type="project" value="UniProtKB-KW"/>
</dbReference>
<accession>A0A7S9GZF3</accession>